<dbReference type="STRING" id="279238.Saro_2828"/>
<gene>
    <name evidence="1" type="ordered locus">Saro_2828</name>
</gene>
<reference evidence="2" key="1">
    <citation type="submission" date="2006-01" db="EMBL/GenBank/DDBJ databases">
        <title>Complete sequence of Novosphingobium aromaticivorans DSM 12444.</title>
        <authorList>
            <consortium name="US DOE Joint Genome Institute"/>
            <person name="Copeland A."/>
            <person name="Lucas S."/>
            <person name="Lapidus A."/>
            <person name="Barry K."/>
            <person name="Detter J.C."/>
            <person name="Glavina T."/>
            <person name="Hammon N."/>
            <person name="Israni S."/>
            <person name="Pitluck S."/>
            <person name="Chain P."/>
            <person name="Malfatti S."/>
            <person name="Shin M."/>
            <person name="Vergez L."/>
            <person name="Schmutz J."/>
            <person name="Larimer F."/>
            <person name="Land M."/>
            <person name="Kyrpides N."/>
            <person name="Ivanova N."/>
            <person name="Fredrickson J."/>
            <person name="Balkwill D."/>
            <person name="Romine M.F."/>
            <person name="Richardson P."/>
        </authorList>
    </citation>
    <scope>NUCLEOTIDE SEQUENCE [LARGE SCALE GENOMIC DNA]</scope>
    <source>
        <strain evidence="2">ATCC 700278 / DSM 12444 / CCUG 56034 / CIP 105152 / NBRC 16084 / F199</strain>
    </source>
</reference>
<dbReference type="Proteomes" id="UP000009134">
    <property type="component" value="Chromosome"/>
</dbReference>
<protein>
    <submittedName>
        <fullName evidence="1">Uncharacterized protein</fullName>
    </submittedName>
</protein>
<accession>Q2G4F9</accession>
<sequence length="179" mass="19446">MDHLIPPRFLILFGAVTLASSEVHASPVRFAVDFPLSQSIGPLRAGQLCMPRGALRGTDLVRDDREFALLVRQTLDDRASRGLPSLGDGAAPLIELHLHSANVKLCAKSWGMFGMGDTKSLSGDADFTFTWRLASGGRSLNVEKVELRPKSKDRVTGPMILRLALENVLERAAKSALVQ</sequence>
<organism evidence="1 2">
    <name type="scientific">Novosphingobium aromaticivorans (strain ATCC 700278 / DSM 12444 / CCUG 56034 / CIP 105152 / NBRC 16084 / F199)</name>
    <dbReference type="NCBI Taxonomy" id="279238"/>
    <lineage>
        <taxon>Bacteria</taxon>
        <taxon>Pseudomonadati</taxon>
        <taxon>Pseudomonadota</taxon>
        <taxon>Alphaproteobacteria</taxon>
        <taxon>Sphingomonadales</taxon>
        <taxon>Sphingomonadaceae</taxon>
        <taxon>Novosphingobium</taxon>
    </lineage>
</organism>
<dbReference type="AlphaFoldDB" id="Q2G4F9"/>
<evidence type="ECO:0000313" key="1">
    <source>
        <dbReference type="EMBL" id="ABD27264.1"/>
    </source>
</evidence>
<name>Q2G4F9_NOVAD</name>
<proteinExistence type="predicted"/>
<keyword evidence="2" id="KW-1185">Reference proteome</keyword>
<dbReference type="HOGENOM" id="CLU_1502010_0_0_5"/>
<dbReference type="EMBL" id="CP000248">
    <property type="protein sequence ID" value="ABD27264.1"/>
    <property type="molecule type" value="Genomic_DNA"/>
</dbReference>
<evidence type="ECO:0000313" key="2">
    <source>
        <dbReference type="Proteomes" id="UP000009134"/>
    </source>
</evidence>
<dbReference type="KEGG" id="nar:Saro_2828"/>